<dbReference type="EMBL" id="BAABBM010000001">
    <property type="protein sequence ID" value="GAA3886668.1"/>
    <property type="molecule type" value="Genomic_DNA"/>
</dbReference>
<dbReference type="InterPro" id="IPR036097">
    <property type="entry name" value="HisK_dim/P_sf"/>
</dbReference>
<dbReference type="InterPro" id="IPR050736">
    <property type="entry name" value="Sensor_HK_Regulatory"/>
</dbReference>
<dbReference type="GO" id="GO:0016301">
    <property type="term" value="F:kinase activity"/>
    <property type="evidence" value="ECO:0007669"/>
    <property type="project" value="UniProtKB-KW"/>
</dbReference>
<dbReference type="SUPFAM" id="SSF55874">
    <property type="entry name" value="ATPase domain of HSP90 chaperone/DNA topoisomerase II/histidine kinase"/>
    <property type="match status" value="1"/>
</dbReference>
<dbReference type="Proteomes" id="UP001500827">
    <property type="component" value="Unassembled WGS sequence"/>
</dbReference>
<keyword evidence="3" id="KW-0597">Phosphoprotein</keyword>
<evidence type="ECO:0000313" key="8">
    <source>
        <dbReference type="EMBL" id="GAA3886668.1"/>
    </source>
</evidence>
<evidence type="ECO:0000256" key="4">
    <source>
        <dbReference type="ARBA" id="ARBA00022679"/>
    </source>
</evidence>
<dbReference type="CDD" id="cd00075">
    <property type="entry name" value="HATPase"/>
    <property type="match status" value="1"/>
</dbReference>
<protein>
    <recommendedName>
        <fullName evidence="2">histidine kinase</fullName>
        <ecNumber evidence="2">2.7.13.3</ecNumber>
    </recommendedName>
</protein>
<sequence length="785" mass="86671">MSALGAPTVWIIVLGLLWLVLAAAVSVLAARRMELAQRVLDAARSNAALLELTPARPLLVRPDQRVEADELLVRDLGLDRAPRRIADLSGKDSGIAHDDLEALASDVEAAQMSAGRISRKVRAEGSGRIFEVRGGPAPAPAPPGTLLLWFFDTSASEEERSKIALRLRQTEGALNSLTHLIEAAPFPMWYRGPDLKLGLVNSAFVHAVEGKDAAEVIERGFELVDAEGEDSPVASAKKAQETTHIVSRMQPAIVRGERRMLRIVNVPMSTGAVAGFAVDVQDLEDARTELSRYIESQRELADRMTAGTAQFDADRTLSFYNRPFAAMAQLDPEWLTEKPEFDRVLERMRDNHRLPEARDFPQWRNERREWFTSADEVVEEEWVLPNGDHLRVVAQPLPDGGLRLFLEDRTEQLRLASARDTLLRVRAATFDNLFEAISVFASDGRLYLWNRRFLEDWELDEEWLAEHPRVDELVPAMARKLVNPTAAAQIREMVRQTTNERQSANGRISMTDGRHFQFAAVPLPDGNALFTMIDVTASTRIEAALRERAKALEEADRVKTDFVANMSYELRTPLTSIGGFAELLQGGYAGNLSSKGKDYVDAIIESVERLSKLINDVLDLTTGDTRGVAIEHERVDVAGLCRAAIETAKGRAAEKSQKLEAEISPTVGYVFGDARRLRESVEHVLNNAVAYTDRKGRIALSADGNSDSAVIRIVDNGSGIATEDLPRVFDRFDRIDEAGVRGEAALGLGLPLTRQFVEAHGGSVDLQSKKGKGTTVTLTIPRGSR</sequence>
<dbReference type="Gene3D" id="3.30.450.20">
    <property type="entry name" value="PAS domain"/>
    <property type="match status" value="1"/>
</dbReference>
<accession>A0ABP7KS52</accession>
<keyword evidence="5 8" id="KW-0418">Kinase</keyword>
<keyword evidence="6" id="KW-0902">Two-component regulatory system</keyword>
<dbReference type="Pfam" id="PF02518">
    <property type="entry name" value="HATPase_c"/>
    <property type="match status" value="1"/>
</dbReference>
<dbReference type="SUPFAM" id="SSF55785">
    <property type="entry name" value="PYP-like sensor domain (PAS domain)"/>
    <property type="match status" value="2"/>
</dbReference>
<evidence type="ECO:0000256" key="5">
    <source>
        <dbReference type="ARBA" id="ARBA00022777"/>
    </source>
</evidence>
<dbReference type="InterPro" id="IPR035965">
    <property type="entry name" value="PAS-like_dom_sf"/>
</dbReference>
<keyword evidence="4" id="KW-0808">Transferase</keyword>
<dbReference type="CDD" id="cd00082">
    <property type="entry name" value="HisKA"/>
    <property type="match status" value="1"/>
</dbReference>
<dbReference type="SUPFAM" id="SSF47384">
    <property type="entry name" value="Homodimeric domain of signal transducing histidine kinase"/>
    <property type="match status" value="1"/>
</dbReference>
<name>A0ABP7KS52_9SPHN</name>
<feature type="domain" description="Histidine kinase" evidence="7">
    <location>
        <begin position="565"/>
        <end position="784"/>
    </location>
</feature>
<dbReference type="PANTHER" id="PTHR43711">
    <property type="entry name" value="TWO-COMPONENT HISTIDINE KINASE"/>
    <property type="match status" value="1"/>
</dbReference>
<evidence type="ECO:0000256" key="3">
    <source>
        <dbReference type="ARBA" id="ARBA00022553"/>
    </source>
</evidence>
<dbReference type="PRINTS" id="PR00344">
    <property type="entry name" value="BCTRLSENSOR"/>
</dbReference>
<dbReference type="Pfam" id="PF12860">
    <property type="entry name" value="PAS_7"/>
    <property type="match status" value="2"/>
</dbReference>
<dbReference type="InterPro" id="IPR005467">
    <property type="entry name" value="His_kinase_dom"/>
</dbReference>
<dbReference type="EC" id="2.7.13.3" evidence="2"/>
<dbReference type="PROSITE" id="PS50109">
    <property type="entry name" value="HIS_KIN"/>
    <property type="match status" value="1"/>
</dbReference>
<evidence type="ECO:0000313" key="9">
    <source>
        <dbReference type="Proteomes" id="UP001500827"/>
    </source>
</evidence>
<dbReference type="RefSeq" id="WP_344697846.1">
    <property type="nucleotide sequence ID" value="NZ_BAABBM010000001.1"/>
</dbReference>
<evidence type="ECO:0000256" key="1">
    <source>
        <dbReference type="ARBA" id="ARBA00000085"/>
    </source>
</evidence>
<evidence type="ECO:0000256" key="2">
    <source>
        <dbReference type="ARBA" id="ARBA00012438"/>
    </source>
</evidence>
<dbReference type="Gene3D" id="1.10.287.130">
    <property type="match status" value="1"/>
</dbReference>
<gene>
    <name evidence="8" type="ORF">GCM10022276_02160</name>
</gene>
<dbReference type="Gene3D" id="3.30.565.10">
    <property type="entry name" value="Histidine kinase-like ATPase, C-terminal domain"/>
    <property type="match status" value="1"/>
</dbReference>
<comment type="caution">
    <text evidence="8">The sequence shown here is derived from an EMBL/GenBank/DDBJ whole genome shotgun (WGS) entry which is preliminary data.</text>
</comment>
<dbReference type="InterPro" id="IPR036890">
    <property type="entry name" value="HATPase_C_sf"/>
</dbReference>
<evidence type="ECO:0000259" key="7">
    <source>
        <dbReference type="PROSITE" id="PS50109"/>
    </source>
</evidence>
<comment type="catalytic activity">
    <reaction evidence="1">
        <text>ATP + protein L-histidine = ADP + protein N-phospho-L-histidine.</text>
        <dbReference type="EC" id="2.7.13.3"/>
    </reaction>
</comment>
<organism evidence="8 9">
    <name type="scientific">Sphingomonas limnosediminicola</name>
    <dbReference type="NCBI Taxonomy" id="940133"/>
    <lineage>
        <taxon>Bacteria</taxon>
        <taxon>Pseudomonadati</taxon>
        <taxon>Pseudomonadota</taxon>
        <taxon>Alphaproteobacteria</taxon>
        <taxon>Sphingomonadales</taxon>
        <taxon>Sphingomonadaceae</taxon>
        <taxon>Sphingomonas</taxon>
    </lineage>
</organism>
<dbReference type="SMART" id="SM00388">
    <property type="entry name" value="HisKA"/>
    <property type="match status" value="1"/>
</dbReference>
<dbReference type="SMART" id="SM00387">
    <property type="entry name" value="HATPase_c"/>
    <property type="match status" value="1"/>
</dbReference>
<evidence type="ECO:0000256" key="6">
    <source>
        <dbReference type="ARBA" id="ARBA00023012"/>
    </source>
</evidence>
<dbReference type="Pfam" id="PF00512">
    <property type="entry name" value="HisKA"/>
    <property type="match status" value="1"/>
</dbReference>
<dbReference type="InterPro" id="IPR004358">
    <property type="entry name" value="Sig_transdc_His_kin-like_C"/>
</dbReference>
<keyword evidence="9" id="KW-1185">Reference proteome</keyword>
<reference evidence="9" key="1">
    <citation type="journal article" date="2019" name="Int. J. Syst. Evol. Microbiol.">
        <title>The Global Catalogue of Microorganisms (GCM) 10K type strain sequencing project: providing services to taxonomists for standard genome sequencing and annotation.</title>
        <authorList>
            <consortium name="The Broad Institute Genomics Platform"/>
            <consortium name="The Broad Institute Genome Sequencing Center for Infectious Disease"/>
            <person name="Wu L."/>
            <person name="Ma J."/>
        </authorList>
    </citation>
    <scope>NUCLEOTIDE SEQUENCE [LARGE SCALE GENOMIC DNA]</scope>
    <source>
        <strain evidence="9">JCM 17543</strain>
    </source>
</reference>
<proteinExistence type="predicted"/>
<dbReference type="InterPro" id="IPR003594">
    <property type="entry name" value="HATPase_dom"/>
</dbReference>
<dbReference type="InterPro" id="IPR003661">
    <property type="entry name" value="HisK_dim/P_dom"/>
</dbReference>
<dbReference type="PANTHER" id="PTHR43711:SF1">
    <property type="entry name" value="HISTIDINE KINASE 1"/>
    <property type="match status" value="1"/>
</dbReference>